<evidence type="ECO:0000256" key="4">
    <source>
        <dbReference type="ARBA" id="ARBA00022553"/>
    </source>
</evidence>
<dbReference type="PANTHER" id="PTHR42713">
    <property type="entry name" value="HISTIDINE KINASE-RELATED"/>
    <property type="match status" value="1"/>
</dbReference>
<dbReference type="SMART" id="SM00342">
    <property type="entry name" value="HTH_ARAC"/>
    <property type="match status" value="1"/>
</dbReference>
<dbReference type="OrthoDB" id="324626at2"/>
<keyword evidence="3" id="KW-0963">Cytoplasm</keyword>
<accession>G5IM62</accession>
<dbReference type="Pfam" id="PF00072">
    <property type="entry name" value="Response_reg"/>
    <property type="match status" value="1"/>
</dbReference>
<dbReference type="InterPro" id="IPR018060">
    <property type="entry name" value="HTH_AraC"/>
</dbReference>
<comment type="caution">
    <text evidence="13">The sequence shown here is derived from an EMBL/GenBank/DDBJ whole genome shotgun (WGS) entry which is preliminary data.</text>
</comment>
<comment type="subcellular location">
    <subcellularLocation>
        <location evidence="1">Cytoplasm</location>
    </subcellularLocation>
</comment>
<dbReference type="InterPro" id="IPR011006">
    <property type="entry name" value="CheY-like_superfamily"/>
</dbReference>
<dbReference type="Proteomes" id="UP000005384">
    <property type="component" value="Unassembled WGS sequence"/>
</dbReference>
<keyword evidence="5" id="KW-0902">Two-component regulatory system</keyword>
<dbReference type="InterPro" id="IPR020449">
    <property type="entry name" value="Tscrpt_reg_AraC-type_HTH"/>
</dbReference>
<dbReference type="PROSITE" id="PS01124">
    <property type="entry name" value="HTH_ARAC_FAMILY_2"/>
    <property type="match status" value="1"/>
</dbReference>
<evidence type="ECO:0000256" key="5">
    <source>
        <dbReference type="ARBA" id="ARBA00023012"/>
    </source>
</evidence>
<dbReference type="Pfam" id="PF12833">
    <property type="entry name" value="HTH_18"/>
    <property type="match status" value="1"/>
</dbReference>
<evidence type="ECO:0000256" key="3">
    <source>
        <dbReference type="ARBA" id="ARBA00022490"/>
    </source>
</evidence>
<evidence type="ECO:0000256" key="10">
    <source>
        <dbReference type="PROSITE-ProRule" id="PRU00169"/>
    </source>
</evidence>
<organism evidence="13 14">
    <name type="scientific">Hungatella hathewayi WAL-18680</name>
    <dbReference type="NCBI Taxonomy" id="742737"/>
    <lineage>
        <taxon>Bacteria</taxon>
        <taxon>Bacillati</taxon>
        <taxon>Bacillota</taxon>
        <taxon>Clostridia</taxon>
        <taxon>Lachnospirales</taxon>
        <taxon>Lachnospiraceae</taxon>
        <taxon>Hungatella</taxon>
    </lineage>
</organism>
<dbReference type="HOGENOM" id="CLU_000445_5_1_9"/>
<dbReference type="PRINTS" id="PR00032">
    <property type="entry name" value="HTHARAC"/>
</dbReference>
<dbReference type="GO" id="GO:0005737">
    <property type="term" value="C:cytoplasm"/>
    <property type="evidence" value="ECO:0007669"/>
    <property type="project" value="UniProtKB-SubCell"/>
</dbReference>
<feature type="modified residue" description="4-aspartylphosphate" evidence="10">
    <location>
        <position position="55"/>
    </location>
</feature>
<feature type="domain" description="Response regulatory" evidence="12">
    <location>
        <begin position="3"/>
        <end position="121"/>
    </location>
</feature>
<dbReference type="GO" id="GO:0043565">
    <property type="term" value="F:sequence-specific DNA binding"/>
    <property type="evidence" value="ECO:0007669"/>
    <property type="project" value="InterPro"/>
</dbReference>
<dbReference type="PATRIC" id="fig|742737.3.peg.4577"/>
<comment type="function">
    <text evidence="9">May play the central regulatory role in sporulation. It may be an element of the effector pathway responsible for the activation of sporulation genes in response to nutritional stress. Spo0A may act in concert with spo0H (a sigma factor) to control the expression of some genes that are critical to the sporulation process.</text>
</comment>
<dbReference type="EMBL" id="ADLN01000120">
    <property type="protein sequence ID" value="EHI57481.1"/>
    <property type="molecule type" value="Genomic_DNA"/>
</dbReference>
<evidence type="ECO:0000256" key="7">
    <source>
        <dbReference type="ARBA" id="ARBA00023125"/>
    </source>
</evidence>
<keyword evidence="7" id="KW-0238">DNA-binding</keyword>
<evidence type="ECO:0000259" key="12">
    <source>
        <dbReference type="PROSITE" id="PS50110"/>
    </source>
</evidence>
<dbReference type="InterPro" id="IPR018062">
    <property type="entry name" value="HTH_AraC-typ_CS"/>
</dbReference>
<dbReference type="GO" id="GO:0000160">
    <property type="term" value="P:phosphorelay signal transduction system"/>
    <property type="evidence" value="ECO:0007669"/>
    <property type="project" value="UniProtKB-KW"/>
</dbReference>
<dbReference type="Gene3D" id="3.40.50.2300">
    <property type="match status" value="1"/>
</dbReference>
<dbReference type="InterPro" id="IPR051552">
    <property type="entry name" value="HptR"/>
</dbReference>
<gene>
    <name evidence="13" type="ORF">HMPREF9473_04590</name>
</gene>
<dbReference type="PROSITE" id="PS50110">
    <property type="entry name" value="RESPONSE_REGULATORY"/>
    <property type="match status" value="1"/>
</dbReference>
<evidence type="ECO:0000256" key="6">
    <source>
        <dbReference type="ARBA" id="ARBA00023015"/>
    </source>
</evidence>
<dbReference type="AlphaFoldDB" id="G5IM62"/>
<keyword evidence="6" id="KW-0805">Transcription regulation</keyword>
<dbReference type="CDD" id="cd17536">
    <property type="entry name" value="REC_YesN-like"/>
    <property type="match status" value="1"/>
</dbReference>
<dbReference type="PANTHER" id="PTHR42713:SF3">
    <property type="entry name" value="TRANSCRIPTIONAL REGULATORY PROTEIN HPTR"/>
    <property type="match status" value="1"/>
</dbReference>
<keyword evidence="4 10" id="KW-0597">Phosphoprotein</keyword>
<dbReference type="PROSITE" id="PS00041">
    <property type="entry name" value="HTH_ARAC_FAMILY_1"/>
    <property type="match status" value="1"/>
</dbReference>
<evidence type="ECO:0000256" key="2">
    <source>
        <dbReference type="ARBA" id="ARBA00018672"/>
    </source>
</evidence>
<proteinExistence type="predicted"/>
<evidence type="ECO:0000259" key="11">
    <source>
        <dbReference type="PROSITE" id="PS01124"/>
    </source>
</evidence>
<protein>
    <recommendedName>
        <fullName evidence="2">Stage 0 sporulation protein A homolog</fullName>
    </recommendedName>
</protein>
<dbReference type="SUPFAM" id="SSF52172">
    <property type="entry name" value="CheY-like"/>
    <property type="match status" value="1"/>
</dbReference>
<dbReference type="SMART" id="SM00448">
    <property type="entry name" value="REC"/>
    <property type="match status" value="1"/>
</dbReference>
<reference evidence="13 14" key="1">
    <citation type="submission" date="2011-08" db="EMBL/GenBank/DDBJ databases">
        <title>The Genome Sequence of Clostridium hathewayi WAL-18680.</title>
        <authorList>
            <consortium name="The Broad Institute Genome Sequencing Platform"/>
            <person name="Earl A."/>
            <person name="Ward D."/>
            <person name="Feldgarden M."/>
            <person name="Gevers D."/>
            <person name="Finegold S.M."/>
            <person name="Summanen P.H."/>
            <person name="Molitoris D.R."/>
            <person name="Song M."/>
            <person name="Daigneault M."/>
            <person name="Allen-Vercoe E."/>
            <person name="Young S.K."/>
            <person name="Zeng Q."/>
            <person name="Gargeya S."/>
            <person name="Fitzgerald M."/>
            <person name="Haas B."/>
            <person name="Abouelleil A."/>
            <person name="Alvarado L."/>
            <person name="Arachchi H.M."/>
            <person name="Berlin A."/>
            <person name="Brown A."/>
            <person name="Chapman S.B."/>
            <person name="Chen Z."/>
            <person name="Dunbar C."/>
            <person name="Freedman E."/>
            <person name="Gearin G."/>
            <person name="Gellesch M."/>
            <person name="Goldberg J."/>
            <person name="Griggs A."/>
            <person name="Gujja S."/>
            <person name="Heiman D."/>
            <person name="Howarth C."/>
            <person name="Larson L."/>
            <person name="Lui A."/>
            <person name="MacDonald P.J.P."/>
            <person name="Montmayeur A."/>
            <person name="Murphy C."/>
            <person name="Neiman D."/>
            <person name="Pearson M."/>
            <person name="Priest M."/>
            <person name="Roberts A."/>
            <person name="Saif S."/>
            <person name="Shea T."/>
            <person name="Shenoy N."/>
            <person name="Sisk P."/>
            <person name="Stolte C."/>
            <person name="Sykes S."/>
            <person name="Wortman J."/>
            <person name="Nusbaum C."/>
            <person name="Birren B."/>
        </authorList>
    </citation>
    <scope>NUCLEOTIDE SEQUENCE [LARGE SCALE GENOMIC DNA]</scope>
    <source>
        <strain evidence="13 14">WAL-18680</strain>
    </source>
</reference>
<sequence>MYELLLVDDEEMSRNSLATYFPWGDYGFHICGQVSNGKEALDFMDSHIVHVVLTDISMPIMDGVQLAERLRAREEEPPCVVFLSAYNDFQYAQNAIRYGVRFYILKPSDFGEIKETFSKIREELDEKYHIEEPLAPVNDEDEIICQVLEYIRTDYRFGTLGELSKKSHLNASYLSQLIKLKTGKNFVDLLFEMRMKQACILLQDPEVKIYQISSLVGYTNPNNFTRAFRAYYNQSPKEYRLSHKGSGSR</sequence>
<dbReference type="InterPro" id="IPR001789">
    <property type="entry name" value="Sig_transdc_resp-reg_receiver"/>
</dbReference>
<dbReference type="Gene3D" id="1.10.10.60">
    <property type="entry name" value="Homeodomain-like"/>
    <property type="match status" value="2"/>
</dbReference>
<evidence type="ECO:0000313" key="14">
    <source>
        <dbReference type="Proteomes" id="UP000005384"/>
    </source>
</evidence>
<evidence type="ECO:0000256" key="9">
    <source>
        <dbReference type="ARBA" id="ARBA00024867"/>
    </source>
</evidence>
<keyword evidence="14" id="KW-1185">Reference proteome</keyword>
<evidence type="ECO:0000313" key="13">
    <source>
        <dbReference type="EMBL" id="EHI57481.1"/>
    </source>
</evidence>
<keyword evidence="8" id="KW-0804">Transcription</keyword>
<name>G5IM62_9FIRM</name>
<feature type="domain" description="HTH araC/xylS-type" evidence="11">
    <location>
        <begin position="145"/>
        <end position="242"/>
    </location>
</feature>
<dbReference type="RefSeq" id="WP_006782578.1">
    <property type="nucleotide sequence ID" value="NZ_CP040506.1"/>
</dbReference>
<evidence type="ECO:0000256" key="8">
    <source>
        <dbReference type="ARBA" id="ARBA00023163"/>
    </source>
</evidence>
<dbReference type="InterPro" id="IPR009057">
    <property type="entry name" value="Homeodomain-like_sf"/>
</dbReference>
<evidence type="ECO:0000256" key="1">
    <source>
        <dbReference type="ARBA" id="ARBA00004496"/>
    </source>
</evidence>
<dbReference type="SUPFAM" id="SSF46689">
    <property type="entry name" value="Homeodomain-like"/>
    <property type="match status" value="1"/>
</dbReference>
<dbReference type="GO" id="GO:0003700">
    <property type="term" value="F:DNA-binding transcription factor activity"/>
    <property type="evidence" value="ECO:0007669"/>
    <property type="project" value="InterPro"/>
</dbReference>